<evidence type="ECO:0000256" key="1">
    <source>
        <dbReference type="SAM" id="Phobius"/>
    </source>
</evidence>
<name>A0ABV1JC44_9ACTN</name>
<keyword evidence="1" id="KW-1133">Transmembrane helix</keyword>
<dbReference type="Proteomes" id="UP001487305">
    <property type="component" value="Unassembled WGS sequence"/>
</dbReference>
<keyword evidence="1" id="KW-0472">Membrane</keyword>
<dbReference type="EMBL" id="JBBNOP010000004">
    <property type="protein sequence ID" value="MEQ3362649.1"/>
    <property type="molecule type" value="Genomic_DNA"/>
</dbReference>
<evidence type="ECO:0000313" key="3">
    <source>
        <dbReference type="Proteomes" id="UP001487305"/>
    </source>
</evidence>
<sequence length="98" mass="10612">MKNFEAHYSVVGTAALKVDASEQQIQAPIIEFPLSHARSNGQHATQDRRMKMVDLALMRELRTGSVQGKGFGRIAPWQSVSAGIILAASAFATIFIGL</sequence>
<proteinExistence type="predicted"/>
<keyword evidence="1" id="KW-0812">Transmembrane</keyword>
<evidence type="ECO:0000313" key="2">
    <source>
        <dbReference type="EMBL" id="MEQ3362649.1"/>
    </source>
</evidence>
<dbReference type="RefSeq" id="WP_102374657.1">
    <property type="nucleotide sequence ID" value="NZ_JBBNOP010000004.1"/>
</dbReference>
<organism evidence="2 3">
    <name type="scientific">Raoultibacter massiliensis</name>
    <dbReference type="NCBI Taxonomy" id="1852371"/>
    <lineage>
        <taxon>Bacteria</taxon>
        <taxon>Bacillati</taxon>
        <taxon>Actinomycetota</taxon>
        <taxon>Coriobacteriia</taxon>
        <taxon>Eggerthellales</taxon>
        <taxon>Eggerthellaceae</taxon>
        <taxon>Raoultibacter</taxon>
    </lineage>
</organism>
<keyword evidence="3" id="KW-1185">Reference proteome</keyword>
<feature type="transmembrane region" description="Helical" evidence="1">
    <location>
        <begin position="79"/>
        <end position="97"/>
    </location>
</feature>
<reference evidence="2 3" key="1">
    <citation type="submission" date="2024-04" db="EMBL/GenBank/DDBJ databases">
        <title>Human intestinal bacterial collection.</title>
        <authorList>
            <person name="Pauvert C."/>
            <person name="Hitch T.C.A."/>
            <person name="Clavel T."/>
        </authorList>
    </citation>
    <scope>NUCLEOTIDE SEQUENCE [LARGE SCALE GENOMIC DNA]</scope>
    <source>
        <strain evidence="2 3">CLA-KB-H42</strain>
    </source>
</reference>
<protein>
    <submittedName>
        <fullName evidence="2">Uncharacterized protein</fullName>
    </submittedName>
</protein>
<accession>A0ABV1JC44</accession>
<gene>
    <name evidence="2" type="ORF">AAA083_06640</name>
</gene>
<comment type="caution">
    <text evidence="2">The sequence shown here is derived from an EMBL/GenBank/DDBJ whole genome shotgun (WGS) entry which is preliminary data.</text>
</comment>